<dbReference type="Proteomes" id="UP000886520">
    <property type="component" value="Chromosome 19"/>
</dbReference>
<evidence type="ECO:0000313" key="5">
    <source>
        <dbReference type="Proteomes" id="UP000886520"/>
    </source>
</evidence>
<comment type="caution">
    <text evidence="4">The sequence shown here is derived from an EMBL/GenBank/DDBJ whole genome shotgun (WGS) entry which is preliminary data.</text>
</comment>
<sequence>MFAGFTVPPTKQFDLGNGSDLLYFENFLERKEASGYLESLNNELPWIRPTLSVYGQKCEQPRETCYVADEGLPTYKYSGYQPIVYKWEDFPVLKIIANAVHSALPAAKFNSVLLNRYTNGNDYAAWHADDEKVHRVLLTCLKLILHANHKVQRGSYTQRDWEHSVPKRKRVNGLRINLTFRYITSEQR</sequence>
<dbReference type="InterPro" id="IPR037151">
    <property type="entry name" value="AlkB-like_sf"/>
</dbReference>
<dbReference type="Pfam" id="PF13532">
    <property type="entry name" value="2OG-FeII_Oxy_2"/>
    <property type="match status" value="1"/>
</dbReference>
<dbReference type="GO" id="GO:0006307">
    <property type="term" value="P:DNA alkylation repair"/>
    <property type="evidence" value="ECO:0007669"/>
    <property type="project" value="TreeGrafter"/>
</dbReference>
<gene>
    <name evidence="4" type="ORF">GOP47_0019506</name>
</gene>
<dbReference type="AlphaFoldDB" id="A0A9D4Z9P1"/>
<feature type="binding site" evidence="2">
    <location>
        <position position="117"/>
    </location>
    <ligand>
        <name>2-oxoglutarate</name>
        <dbReference type="ChEBI" id="CHEBI:16810"/>
    </ligand>
</feature>
<feature type="binding site" evidence="2">
    <location>
        <position position="181"/>
    </location>
    <ligand>
        <name>2-oxoglutarate</name>
        <dbReference type="ChEBI" id="CHEBI:16810"/>
    </ligand>
</feature>
<feature type="binding site" evidence="2">
    <location>
        <position position="163"/>
    </location>
    <ligand>
        <name>2-oxoglutarate</name>
        <dbReference type="ChEBI" id="CHEBI:16810"/>
    </ligand>
</feature>
<dbReference type="EMBL" id="JABFUD020000019">
    <property type="protein sequence ID" value="KAI5064811.1"/>
    <property type="molecule type" value="Genomic_DNA"/>
</dbReference>
<feature type="binding site" evidence="2">
    <location>
        <position position="115"/>
    </location>
    <ligand>
        <name>2-oxoglutarate</name>
        <dbReference type="ChEBI" id="CHEBI:16810"/>
    </ligand>
</feature>
<dbReference type="InterPro" id="IPR005123">
    <property type="entry name" value="Oxoglu/Fe-dep_dioxygenase_dom"/>
</dbReference>
<evidence type="ECO:0000313" key="4">
    <source>
        <dbReference type="EMBL" id="KAI5064811.1"/>
    </source>
</evidence>
<dbReference type="PROSITE" id="PS51471">
    <property type="entry name" value="FE2OG_OXY"/>
    <property type="match status" value="1"/>
</dbReference>
<feature type="binding site" evidence="2">
    <location>
        <position position="127"/>
    </location>
    <ligand>
        <name>2-oxoglutarate</name>
        <dbReference type="ChEBI" id="CHEBI:16810"/>
    </ligand>
</feature>
<organism evidence="4 5">
    <name type="scientific">Adiantum capillus-veneris</name>
    <name type="common">Maidenhair fern</name>
    <dbReference type="NCBI Taxonomy" id="13818"/>
    <lineage>
        <taxon>Eukaryota</taxon>
        <taxon>Viridiplantae</taxon>
        <taxon>Streptophyta</taxon>
        <taxon>Embryophyta</taxon>
        <taxon>Tracheophyta</taxon>
        <taxon>Polypodiopsida</taxon>
        <taxon>Polypodiidae</taxon>
        <taxon>Polypodiales</taxon>
        <taxon>Pteridineae</taxon>
        <taxon>Pteridaceae</taxon>
        <taxon>Vittarioideae</taxon>
        <taxon>Adiantum</taxon>
    </lineage>
</organism>
<feature type="domain" description="Fe2OG dioxygenase" evidence="3">
    <location>
        <begin position="108"/>
        <end position="184"/>
    </location>
</feature>
<dbReference type="PANTHER" id="PTHR31573:SF1">
    <property type="entry name" value="DNA OXIDATIVE DEMETHYLASE ALKBH2"/>
    <property type="match status" value="1"/>
</dbReference>
<reference evidence="4" key="1">
    <citation type="submission" date="2021-01" db="EMBL/GenBank/DDBJ databases">
        <title>Adiantum capillus-veneris genome.</title>
        <authorList>
            <person name="Fang Y."/>
            <person name="Liao Q."/>
        </authorList>
    </citation>
    <scope>NUCLEOTIDE SEQUENCE</scope>
    <source>
        <strain evidence="4">H3</strain>
        <tissue evidence="4">Leaf</tissue>
    </source>
</reference>
<dbReference type="InterPro" id="IPR032852">
    <property type="entry name" value="ALKBH2"/>
</dbReference>
<name>A0A9D4Z9P1_ADICA</name>
<feature type="binding site" evidence="2">
    <location>
        <position position="179"/>
    </location>
    <ligand>
        <name>2-oxoglutarate</name>
        <dbReference type="ChEBI" id="CHEBI:16810"/>
    </ligand>
</feature>
<accession>A0A9D4Z9P1</accession>
<comment type="similarity">
    <text evidence="1">Belongs to the alkB family.</text>
</comment>
<evidence type="ECO:0000259" key="3">
    <source>
        <dbReference type="PROSITE" id="PS51471"/>
    </source>
</evidence>
<dbReference type="GO" id="GO:0008198">
    <property type="term" value="F:ferrous iron binding"/>
    <property type="evidence" value="ECO:0007669"/>
    <property type="project" value="TreeGrafter"/>
</dbReference>
<keyword evidence="5" id="KW-1185">Reference proteome</keyword>
<evidence type="ECO:0000256" key="2">
    <source>
        <dbReference type="PIRSR" id="PIRSR632852-1"/>
    </source>
</evidence>
<protein>
    <recommendedName>
        <fullName evidence="3">Fe2OG dioxygenase domain-containing protein</fullName>
    </recommendedName>
</protein>
<evidence type="ECO:0000256" key="1">
    <source>
        <dbReference type="ARBA" id="ARBA00007879"/>
    </source>
</evidence>
<dbReference type="Gene3D" id="2.60.120.590">
    <property type="entry name" value="Alpha-ketoglutarate-dependent dioxygenase AlkB-like"/>
    <property type="match status" value="2"/>
</dbReference>
<feature type="binding site" evidence="2">
    <location>
        <begin position="75"/>
        <end position="77"/>
    </location>
    <ligand>
        <name>substrate</name>
    </ligand>
</feature>
<dbReference type="GO" id="GO:0035516">
    <property type="term" value="F:broad specificity oxidative DNA demethylase activity"/>
    <property type="evidence" value="ECO:0007669"/>
    <property type="project" value="TreeGrafter"/>
</dbReference>
<proteinExistence type="inferred from homology"/>
<dbReference type="OrthoDB" id="545910at2759"/>
<feature type="binding site" evidence="2">
    <location>
        <position position="175"/>
    </location>
    <ligand>
        <name>2-oxoglutarate</name>
        <dbReference type="ChEBI" id="CHEBI:16810"/>
    </ligand>
</feature>
<dbReference type="InterPro" id="IPR027450">
    <property type="entry name" value="AlkB-like"/>
</dbReference>
<dbReference type="GO" id="GO:0051747">
    <property type="term" value="F:cytosine C-5 DNA demethylase activity"/>
    <property type="evidence" value="ECO:0007669"/>
    <property type="project" value="TreeGrafter"/>
</dbReference>
<dbReference type="PANTHER" id="PTHR31573">
    <property type="entry name" value="ALPHA-KETOGLUTARATE-DEPENDENT DIOXYGENASE ALKB HOMOLOG 2"/>
    <property type="match status" value="1"/>
</dbReference>
<dbReference type="SUPFAM" id="SSF51197">
    <property type="entry name" value="Clavaminate synthase-like"/>
    <property type="match status" value="1"/>
</dbReference>
<feature type="binding site" evidence="2">
    <location>
        <position position="130"/>
    </location>
    <ligand>
        <name>substrate</name>
    </ligand>
</feature>